<sequence length="15" mass="1820">MKRIYAMKIYSKSNS</sequence>
<dbReference type="EMBL" id="GBXM01079174">
    <property type="protein sequence ID" value="JAH29403.1"/>
    <property type="molecule type" value="Transcribed_RNA"/>
</dbReference>
<evidence type="ECO:0000313" key="1">
    <source>
        <dbReference type="EMBL" id="JAH29403.1"/>
    </source>
</evidence>
<name>A0A0E9RM38_ANGAN</name>
<organism evidence="1">
    <name type="scientific">Anguilla anguilla</name>
    <name type="common">European freshwater eel</name>
    <name type="synonym">Muraena anguilla</name>
    <dbReference type="NCBI Taxonomy" id="7936"/>
    <lineage>
        <taxon>Eukaryota</taxon>
        <taxon>Metazoa</taxon>
        <taxon>Chordata</taxon>
        <taxon>Craniata</taxon>
        <taxon>Vertebrata</taxon>
        <taxon>Euteleostomi</taxon>
        <taxon>Actinopterygii</taxon>
        <taxon>Neopterygii</taxon>
        <taxon>Teleostei</taxon>
        <taxon>Anguilliformes</taxon>
        <taxon>Anguillidae</taxon>
        <taxon>Anguilla</taxon>
    </lineage>
</organism>
<reference evidence="1" key="2">
    <citation type="journal article" date="2015" name="Fish Shellfish Immunol.">
        <title>Early steps in the European eel (Anguilla anguilla)-Vibrio vulnificus interaction in the gills: Role of the RtxA13 toxin.</title>
        <authorList>
            <person name="Callol A."/>
            <person name="Pajuelo D."/>
            <person name="Ebbesson L."/>
            <person name="Teles M."/>
            <person name="MacKenzie S."/>
            <person name="Amaro C."/>
        </authorList>
    </citation>
    <scope>NUCLEOTIDE SEQUENCE</scope>
</reference>
<protein>
    <submittedName>
        <fullName evidence="1">Uncharacterized protein</fullName>
    </submittedName>
</protein>
<proteinExistence type="predicted"/>
<reference evidence="1" key="1">
    <citation type="submission" date="2014-11" db="EMBL/GenBank/DDBJ databases">
        <authorList>
            <person name="Amaro Gonzalez C."/>
        </authorList>
    </citation>
    <scope>NUCLEOTIDE SEQUENCE</scope>
</reference>
<accession>A0A0E9RM38</accession>